<evidence type="ECO:0000256" key="2">
    <source>
        <dbReference type="ARBA" id="ARBA00022729"/>
    </source>
</evidence>
<dbReference type="GO" id="GO:0051082">
    <property type="term" value="F:unfolded protein binding"/>
    <property type="evidence" value="ECO:0007669"/>
    <property type="project" value="InterPro"/>
</dbReference>
<dbReference type="RefSeq" id="WP_142940799.1">
    <property type="nucleotide sequence ID" value="NZ_VIKR01000001.1"/>
</dbReference>
<gene>
    <name evidence="5" type="ORF">FLL45_04570</name>
</gene>
<dbReference type="OrthoDB" id="5767138at2"/>
<accession>A0A545TJ30</accession>
<sequence length="168" mass="19538">MLTRTCAIVLFYMLGVLSLNTQAMQQQKLGFLDLDRVLLETPAGKRATKQFEKVLRERQAELDKEQKRLQQKIADLQNQSATLPPNIKKQREAELQKQYTELQETYLRLERELAEQRANLIRQILKQAEPIIKSVCKERGITMLVDKAGVIFAEDFHDITEAVKEQIR</sequence>
<feature type="coiled-coil region" evidence="3">
    <location>
        <begin position="52"/>
        <end position="119"/>
    </location>
</feature>
<dbReference type="Pfam" id="PF03938">
    <property type="entry name" value="OmpH"/>
    <property type="match status" value="1"/>
</dbReference>
<keyword evidence="6" id="KW-1185">Reference proteome</keyword>
<keyword evidence="2 4" id="KW-0732">Signal</keyword>
<proteinExistence type="inferred from homology"/>
<dbReference type="PANTHER" id="PTHR35089:SF1">
    <property type="entry name" value="CHAPERONE PROTEIN SKP"/>
    <property type="match status" value="1"/>
</dbReference>
<protein>
    <submittedName>
        <fullName evidence="5">OmpH family outer membrane protein</fullName>
    </submittedName>
</protein>
<dbReference type="EMBL" id="VIKR01000001">
    <property type="protein sequence ID" value="TQV77225.1"/>
    <property type="molecule type" value="Genomic_DNA"/>
</dbReference>
<comment type="similarity">
    <text evidence="1">Belongs to the Skp family.</text>
</comment>
<evidence type="ECO:0000256" key="3">
    <source>
        <dbReference type="SAM" id="Coils"/>
    </source>
</evidence>
<name>A0A545TJ30_9GAMM</name>
<organism evidence="5 6">
    <name type="scientific">Aliikangiella marina</name>
    <dbReference type="NCBI Taxonomy" id="1712262"/>
    <lineage>
        <taxon>Bacteria</taxon>
        <taxon>Pseudomonadati</taxon>
        <taxon>Pseudomonadota</taxon>
        <taxon>Gammaproteobacteria</taxon>
        <taxon>Oceanospirillales</taxon>
        <taxon>Pleioneaceae</taxon>
        <taxon>Aliikangiella</taxon>
    </lineage>
</organism>
<dbReference type="SMART" id="SM00935">
    <property type="entry name" value="OmpH"/>
    <property type="match status" value="1"/>
</dbReference>
<evidence type="ECO:0000256" key="4">
    <source>
        <dbReference type="SAM" id="SignalP"/>
    </source>
</evidence>
<dbReference type="SUPFAM" id="SSF111384">
    <property type="entry name" value="OmpH-like"/>
    <property type="match status" value="1"/>
</dbReference>
<dbReference type="InterPro" id="IPR005632">
    <property type="entry name" value="Chaperone_Skp"/>
</dbReference>
<dbReference type="GO" id="GO:0005829">
    <property type="term" value="C:cytosol"/>
    <property type="evidence" value="ECO:0007669"/>
    <property type="project" value="TreeGrafter"/>
</dbReference>
<keyword evidence="3" id="KW-0175">Coiled coil</keyword>
<dbReference type="Gene3D" id="3.30.910.20">
    <property type="entry name" value="Skp domain"/>
    <property type="match status" value="1"/>
</dbReference>
<evidence type="ECO:0000313" key="6">
    <source>
        <dbReference type="Proteomes" id="UP000317839"/>
    </source>
</evidence>
<comment type="caution">
    <text evidence="5">The sequence shown here is derived from an EMBL/GenBank/DDBJ whole genome shotgun (WGS) entry which is preliminary data.</text>
</comment>
<evidence type="ECO:0000313" key="5">
    <source>
        <dbReference type="EMBL" id="TQV77225.1"/>
    </source>
</evidence>
<feature type="chain" id="PRO_5021861694" evidence="4">
    <location>
        <begin position="24"/>
        <end position="168"/>
    </location>
</feature>
<dbReference type="GO" id="GO:0050821">
    <property type="term" value="P:protein stabilization"/>
    <property type="evidence" value="ECO:0007669"/>
    <property type="project" value="TreeGrafter"/>
</dbReference>
<reference evidence="5 6" key="1">
    <citation type="submission" date="2019-06" db="EMBL/GenBank/DDBJ databases">
        <title>Draft genome of Aliikangiella marina GYP-15.</title>
        <authorList>
            <person name="Wang G."/>
        </authorList>
    </citation>
    <scope>NUCLEOTIDE SEQUENCE [LARGE SCALE GENOMIC DNA]</scope>
    <source>
        <strain evidence="5 6">GYP-15</strain>
    </source>
</reference>
<dbReference type="InterPro" id="IPR024930">
    <property type="entry name" value="Skp_dom_sf"/>
</dbReference>
<dbReference type="PANTHER" id="PTHR35089">
    <property type="entry name" value="CHAPERONE PROTEIN SKP"/>
    <property type="match status" value="1"/>
</dbReference>
<feature type="signal peptide" evidence="4">
    <location>
        <begin position="1"/>
        <end position="23"/>
    </location>
</feature>
<dbReference type="Proteomes" id="UP000317839">
    <property type="component" value="Unassembled WGS sequence"/>
</dbReference>
<dbReference type="AlphaFoldDB" id="A0A545TJ30"/>
<evidence type="ECO:0000256" key="1">
    <source>
        <dbReference type="ARBA" id="ARBA00009091"/>
    </source>
</evidence>